<evidence type="ECO:0000313" key="4">
    <source>
        <dbReference type="Proteomes" id="UP000030765"/>
    </source>
</evidence>
<feature type="region of interest" description="Disordered" evidence="1">
    <location>
        <begin position="459"/>
        <end position="484"/>
    </location>
</feature>
<dbReference type="AlphaFoldDB" id="A0A084WDG6"/>
<evidence type="ECO:0000313" key="3">
    <source>
        <dbReference type="EnsemblMetazoa" id="ASIC016385-PA"/>
    </source>
</evidence>
<reference evidence="3" key="2">
    <citation type="submission" date="2020-05" db="UniProtKB">
        <authorList>
            <consortium name="EnsemblMetazoa"/>
        </authorList>
    </citation>
    <scope>IDENTIFICATION</scope>
</reference>
<dbReference type="EMBL" id="KE525339">
    <property type="protein sequence ID" value="KFB48260.1"/>
    <property type="molecule type" value="Genomic_DNA"/>
</dbReference>
<feature type="region of interest" description="Disordered" evidence="1">
    <location>
        <begin position="512"/>
        <end position="587"/>
    </location>
</feature>
<evidence type="ECO:0000313" key="2">
    <source>
        <dbReference type="EMBL" id="KFB48260.1"/>
    </source>
</evidence>
<dbReference type="VEuPathDB" id="VectorBase:ASIS017173"/>
<name>A0A084WDG6_ANOSI</name>
<protein>
    <submittedName>
        <fullName evidence="2">AGAP005808-PA-like protein</fullName>
    </submittedName>
</protein>
<sequence>MLLKRPPVPVANGAPVMKWTWMGCLHSSAIVALDPRKSRSSAADSNEHPRPVPSRISVASPRTPSHRNVFKSSELSAGDNDVTNADGGHDHPRRTLQRTSPDHAGRPTMYVFRSSADGVNVGVDYFRTNFTDGTSANTACNLGEEQNKYRTVGPVDKSIVAGPGDDGTQWAGVGESRSDTPADTGAYAMALHGEQLQPAFGAPVPRMISFTDGEFIFGPIDERALEFERLELLTGDKLPGRPADEATCTCPVTGFDVRERHSDASPFGSPDGQGQLTSPGAGNVAMSNLTPHSTESHTGTPEDGKLISAPGEKPAPDEGKETDADDGDEQKIAPSPPVETTDADAGYERWSRFENGNISPPAGGNCATDTDTGRDGRTAKRLTRGDEIEEIFQQLNQSLKANVTKGASGGSDEKLPDALPSYGAAIGQLVENVPVIDSILDDLLAFSKQLLRKQQLAESERQRVMAKRQPSPSPPPAKTSPIDTEVNANREPAHLTEINDDNLINLLAVGDDAGRKEPDDRGDAVDKSHHNEREDNGGQGSERPGVSIGRENENAKKPMANSDRNSNQRPGFAFEHEPGGATGPTPREDVFSNVAIFNWNPLDVYQQHGLFMIDPRFAPADMRATSPSFHPKASPSHPMVEEEVDTRYTTVNDENDSVTRRLHRQPGVSIDRSSDSEIDNPDTGDNFIPTTDVKFPLQHSRLHDKNRFPATNASSVAATDWKMNTCRNYCQPSDDPLTTTSTAVEHDQLDKIVQMNQVLHVFDACHARYPLDGRAGGKVQAENTAPTTATTTLQSNCNPPAEGMSSSLV</sequence>
<feature type="region of interest" description="Disordered" evidence="1">
    <location>
        <begin position="36"/>
        <end position="107"/>
    </location>
</feature>
<feature type="region of interest" description="Disordered" evidence="1">
    <location>
        <begin position="259"/>
        <end position="381"/>
    </location>
</feature>
<accession>A0A084WDG6</accession>
<feature type="compositionally biased region" description="Polar residues" evidence="1">
    <location>
        <begin position="272"/>
        <end position="299"/>
    </location>
</feature>
<proteinExistence type="predicted"/>
<feature type="region of interest" description="Disordered" evidence="1">
    <location>
        <begin position="775"/>
        <end position="809"/>
    </location>
</feature>
<dbReference type="Proteomes" id="UP000030765">
    <property type="component" value="Unassembled WGS sequence"/>
</dbReference>
<gene>
    <name evidence="2" type="ORF">ZHAS_00016385</name>
</gene>
<keyword evidence="4" id="KW-1185">Reference proteome</keyword>
<feature type="compositionally biased region" description="Basic and acidic residues" evidence="1">
    <location>
        <begin position="371"/>
        <end position="381"/>
    </location>
</feature>
<evidence type="ECO:0000256" key="1">
    <source>
        <dbReference type="SAM" id="MobiDB-lite"/>
    </source>
</evidence>
<dbReference type="EnsemblMetazoa" id="ASIC016385-RA">
    <property type="protein sequence ID" value="ASIC016385-PA"/>
    <property type="gene ID" value="ASIC016385"/>
</dbReference>
<dbReference type="VEuPathDB" id="VectorBase:ASIC016385"/>
<feature type="region of interest" description="Disordered" evidence="1">
    <location>
        <begin position="654"/>
        <end position="687"/>
    </location>
</feature>
<organism evidence="2">
    <name type="scientific">Anopheles sinensis</name>
    <name type="common">Mosquito</name>
    <dbReference type="NCBI Taxonomy" id="74873"/>
    <lineage>
        <taxon>Eukaryota</taxon>
        <taxon>Metazoa</taxon>
        <taxon>Ecdysozoa</taxon>
        <taxon>Arthropoda</taxon>
        <taxon>Hexapoda</taxon>
        <taxon>Insecta</taxon>
        <taxon>Pterygota</taxon>
        <taxon>Neoptera</taxon>
        <taxon>Endopterygota</taxon>
        <taxon>Diptera</taxon>
        <taxon>Nematocera</taxon>
        <taxon>Culicoidea</taxon>
        <taxon>Culicidae</taxon>
        <taxon>Anophelinae</taxon>
        <taxon>Anopheles</taxon>
    </lineage>
</organism>
<reference evidence="2 4" key="1">
    <citation type="journal article" date="2014" name="BMC Genomics">
        <title>Genome sequence of Anopheles sinensis provides insight into genetics basis of mosquito competence for malaria parasites.</title>
        <authorList>
            <person name="Zhou D."/>
            <person name="Zhang D."/>
            <person name="Ding G."/>
            <person name="Shi L."/>
            <person name="Hou Q."/>
            <person name="Ye Y."/>
            <person name="Xu Y."/>
            <person name="Zhou H."/>
            <person name="Xiong C."/>
            <person name="Li S."/>
            <person name="Yu J."/>
            <person name="Hong S."/>
            <person name="Yu X."/>
            <person name="Zou P."/>
            <person name="Chen C."/>
            <person name="Chang X."/>
            <person name="Wang W."/>
            <person name="Lv Y."/>
            <person name="Sun Y."/>
            <person name="Ma L."/>
            <person name="Shen B."/>
            <person name="Zhu C."/>
        </authorList>
    </citation>
    <scope>NUCLEOTIDE SEQUENCE [LARGE SCALE GENOMIC DNA]</scope>
</reference>
<feature type="compositionally biased region" description="Polar residues" evidence="1">
    <location>
        <begin position="793"/>
        <end position="809"/>
    </location>
</feature>
<feature type="compositionally biased region" description="Basic and acidic residues" evidence="1">
    <location>
        <begin position="512"/>
        <end position="536"/>
    </location>
</feature>
<dbReference type="EMBL" id="ATLV01023009">
    <property type="status" value="NOT_ANNOTATED_CDS"/>
    <property type="molecule type" value="Genomic_DNA"/>
</dbReference>
<dbReference type="OrthoDB" id="1293114at2759"/>